<evidence type="ECO:0000256" key="1">
    <source>
        <dbReference type="ARBA" id="ARBA00022553"/>
    </source>
</evidence>
<evidence type="ECO:0000313" key="6">
    <source>
        <dbReference type="EMBL" id="CUH83792.1"/>
    </source>
</evidence>
<accession>A0A0P1GNC8</accession>
<dbReference type="PRINTS" id="PR00038">
    <property type="entry name" value="HTHLUXR"/>
</dbReference>
<dbReference type="SMART" id="SM00448">
    <property type="entry name" value="REC"/>
    <property type="match status" value="1"/>
</dbReference>
<dbReference type="OrthoDB" id="3679796at2"/>
<keyword evidence="2" id="KW-0238">DNA-binding</keyword>
<dbReference type="STRING" id="340021.TM5383_00993"/>
<dbReference type="GO" id="GO:0003677">
    <property type="term" value="F:DNA binding"/>
    <property type="evidence" value="ECO:0007669"/>
    <property type="project" value="UniProtKB-KW"/>
</dbReference>
<dbReference type="GO" id="GO:0000160">
    <property type="term" value="P:phosphorelay signal transduction system"/>
    <property type="evidence" value="ECO:0007669"/>
    <property type="project" value="InterPro"/>
</dbReference>
<evidence type="ECO:0000259" key="5">
    <source>
        <dbReference type="PROSITE" id="PS50110"/>
    </source>
</evidence>
<feature type="domain" description="Response regulatory" evidence="5">
    <location>
        <begin position="2"/>
        <end position="118"/>
    </location>
</feature>
<dbReference type="InterPro" id="IPR051015">
    <property type="entry name" value="EvgA-like"/>
</dbReference>
<dbReference type="EMBL" id="CYSF01000006">
    <property type="protein sequence ID" value="CUH83792.1"/>
    <property type="molecule type" value="Genomic_DNA"/>
</dbReference>
<feature type="domain" description="HTH luxR-type" evidence="4">
    <location>
        <begin position="136"/>
        <end position="201"/>
    </location>
</feature>
<dbReference type="PROSITE" id="PS50110">
    <property type="entry name" value="RESPONSE_REGULATORY"/>
    <property type="match status" value="1"/>
</dbReference>
<reference evidence="6 7" key="1">
    <citation type="submission" date="2015-09" db="EMBL/GenBank/DDBJ databases">
        <authorList>
            <consortium name="Swine Surveillance"/>
        </authorList>
    </citation>
    <scope>NUCLEOTIDE SEQUENCE [LARGE SCALE GENOMIC DNA]</scope>
    <source>
        <strain evidence="6 7">CECT 8383</strain>
    </source>
</reference>
<evidence type="ECO:0000256" key="2">
    <source>
        <dbReference type="ARBA" id="ARBA00023125"/>
    </source>
</evidence>
<dbReference type="CDD" id="cd17535">
    <property type="entry name" value="REC_NarL-like"/>
    <property type="match status" value="1"/>
</dbReference>
<dbReference type="Proteomes" id="UP000051681">
    <property type="component" value="Unassembled WGS sequence"/>
</dbReference>
<dbReference type="CDD" id="cd06170">
    <property type="entry name" value="LuxR_C_like"/>
    <property type="match status" value="1"/>
</dbReference>
<evidence type="ECO:0000256" key="3">
    <source>
        <dbReference type="PROSITE-ProRule" id="PRU00169"/>
    </source>
</evidence>
<dbReference type="Gene3D" id="3.40.50.2300">
    <property type="match status" value="1"/>
</dbReference>
<protein>
    <submittedName>
        <fullName evidence="6">Transcriptional regulatory protein LiaR</fullName>
    </submittedName>
</protein>
<dbReference type="RefSeq" id="WP_058317926.1">
    <property type="nucleotide sequence ID" value="NZ_CYSF01000006.1"/>
</dbReference>
<dbReference type="AlphaFoldDB" id="A0A0P1GNC8"/>
<name>A0A0P1GNC8_9RHOB</name>
<proteinExistence type="predicted"/>
<dbReference type="Pfam" id="PF00196">
    <property type="entry name" value="GerE"/>
    <property type="match status" value="1"/>
</dbReference>
<keyword evidence="1 3" id="KW-0597">Phosphoprotein</keyword>
<sequence>MRILIADDHEMVRDTLTVFLQAEGRIQVFAAASLPEALQVTTAKGPFDLVLLDYKMPGMNGLQGLKQAVAAHPDQPFAILSGTAPNSIAQEAVDAGALGYLPKTMGAKSMVNAIRFMALGETFIPASVMQAGNEAEDAFDNQLSQRETEVLSGLCAGQSNKEIARDLGLQEVTIKLHVPTLCKKLDARNRTHAAVIAKEAGFA</sequence>
<evidence type="ECO:0000313" key="7">
    <source>
        <dbReference type="Proteomes" id="UP000051681"/>
    </source>
</evidence>
<gene>
    <name evidence="6" type="primary">liaR</name>
    <name evidence="6" type="ORF">TM5383_00993</name>
</gene>
<dbReference type="PANTHER" id="PTHR45566">
    <property type="entry name" value="HTH-TYPE TRANSCRIPTIONAL REGULATOR YHJB-RELATED"/>
    <property type="match status" value="1"/>
</dbReference>
<organism evidence="6 7">
    <name type="scientific">Thalassovita mediterranea</name>
    <dbReference type="NCBI Taxonomy" id="340021"/>
    <lineage>
        <taxon>Bacteria</taxon>
        <taxon>Pseudomonadati</taxon>
        <taxon>Pseudomonadota</taxon>
        <taxon>Alphaproteobacteria</taxon>
        <taxon>Rhodobacterales</taxon>
        <taxon>Roseobacteraceae</taxon>
        <taxon>Thalassovita</taxon>
    </lineage>
</organism>
<dbReference type="InterPro" id="IPR058245">
    <property type="entry name" value="NreC/VraR/RcsB-like_REC"/>
</dbReference>
<dbReference type="InterPro" id="IPR000792">
    <property type="entry name" value="Tscrpt_reg_LuxR_C"/>
</dbReference>
<dbReference type="InterPro" id="IPR011006">
    <property type="entry name" value="CheY-like_superfamily"/>
</dbReference>
<dbReference type="PROSITE" id="PS50043">
    <property type="entry name" value="HTH_LUXR_2"/>
    <property type="match status" value="1"/>
</dbReference>
<evidence type="ECO:0000259" key="4">
    <source>
        <dbReference type="PROSITE" id="PS50043"/>
    </source>
</evidence>
<dbReference type="GO" id="GO:0006355">
    <property type="term" value="P:regulation of DNA-templated transcription"/>
    <property type="evidence" value="ECO:0007669"/>
    <property type="project" value="InterPro"/>
</dbReference>
<keyword evidence="7" id="KW-1185">Reference proteome</keyword>
<dbReference type="Pfam" id="PF00072">
    <property type="entry name" value="Response_reg"/>
    <property type="match status" value="1"/>
</dbReference>
<dbReference type="InterPro" id="IPR016032">
    <property type="entry name" value="Sig_transdc_resp-reg_C-effctor"/>
</dbReference>
<feature type="modified residue" description="4-aspartylphosphate" evidence="3">
    <location>
        <position position="53"/>
    </location>
</feature>
<dbReference type="SMART" id="SM00421">
    <property type="entry name" value="HTH_LUXR"/>
    <property type="match status" value="1"/>
</dbReference>
<dbReference type="InterPro" id="IPR001789">
    <property type="entry name" value="Sig_transdc_resp-reg_receiver"/>
</dbReference>
<dbReference type="SUPFAM" id="SSF52172">
    <property type="entry name" value="CheY-like"/>
    <property type="match status" value="1"/>
</dbReference>
<dbReference type="SUPFAM" id="SSF46894">
    <property type="entry name" value="C-terminal effector domain of the bipartite response regulators"/>
    <property type="match status" value="1"/>
</dbReference>
<dbReference type="PANTHER" id="PTHR45566:SF1">
    <property type="entry name" value="HTH-TYPE TRANSCRIPTIONAL REGULATOR YHJB-RELATED"/>
    <property type="match status" value="1"/>
</dbReference>